<feature type="transmembrane region" description="Helical" evidence="9">
    <location>
        <begin position="81"/>
        <end position="99"/>
    </location>
</feature>
<dbReference type="PANTHER" id="PTHR35893:SF3">
    <property type="entry name" value="INNER MEMBRANE PROTEIN"/>
    <property type="match status" value="1"/>
</dbReference>
<feature type="domain" description="DUF883" evidence="11">
    <location>
        <begin position="72"/>
        <end position="101"/>
    </location>
</feature>
<evidence type="ECO:0000259" key="11">
    <source>
        <dbReference type="Pfam" id="PF19029"/>
    </source>
</evidence>
<comment type="subcellular location">
    <subcellularLocation>
        <location evidence="1">Cell inner membrane</location>
        <topology evidence="1">Single-pass membrane protein</topology>
    </subcellularLocation>
</comment>
<keyword evidence="7 9" id="KW-0472">Membrane</keyword>
<keyword evidence="8" id="KW-0175">Coiled coil</keyword>
<keyword evidence="4" id="KW-0997">Cell inner membrane</keyword>
<dbReference type="eggNOG" id="COG4575">
    <property type="taxonomic scope" value="Bacteria"/>
</dbReference>
<evidence type="ECO:0000313" key="13">
    <source>
        <dbReference type="Proteomes" id="UP000002734"/>
    </source>
</evidence>
<keyword evidence="13" id="KW-1185">Reference proteome</keyword>
<dbReference type="STRING" id="579405.Dd703_3390"/>
<protein>
    <recommendedName>
        <fullName evidence="14">DUF883 domain-containing protein</fullName>
    </recommendedName>
</protein>
<dbReference type="InterPro" id="IPR010279">
    <property type="entry name" value="YqjD/ElaB"/>
</dbReference>
<evidence type="ECO:0000259" key="10">
    <source>
        <dbReference type="Pfam" id="PF05957"/>
    </source>
</evidence>
<dbReference type="KEGG" id="dda:Dd703_3390"/>
<dbReference type="AlphaFoldDB" id="C6CE58"/>
<keyword evidence="3" id="KW-1003">Cell membrane</keyword>
<dbReference type="HOGENOM" id="CLU_132623_4_2_6"/>
<dbReference type="GO" id="GO:0005886">
    <property type="term" value="C:plasma membrane"/>
    <property type="evidence" value="ECO:0007669"/>
    <property type="project" value="UniProtKB-SubCell"/>
</dbReference>
<dbReference type="InterPro" id="IPR043604">
    <property type="entry name" value="DUF883_N"/>
</dbReference>
<dbReference type="Proteomes" id="UP000002734">
    <property type="component" value="Chromosome"/>
</dbReference>
<evidence type="ECO:0000256" key="2">
    <source>
        <dbReference type="ARBA" id="ARBA00010423"/>
    </source>
</evidence>
<organism evidence="12 13">
    <name type="scientific">Musicola paradisiaca (strain Ech703)</name>
    <name type="common">Dickeya paradisiaca</name>
    <name type="synonym">Dickeya dadantii</name>
    <dbReference type="NCBI Taxonomy" id="579405"/>
    <lineage>
        <taxon>Bacteria</taxon>
        <taxon>Pseudomonadati</taxon>
        <taxon>Pseudomonadota</taxon>
        <taxon>Gammaproteobacteria</taxon>
        <taxon>Enterobacterales</taxon>
        <taxon>Pectobacteriaceae</taxon>
        <taxon>Musicola</taxon>
    </lineage>
</organism>
<evidence type="ECO:0000256" key="4">
    <source>
        <dbReference type="ARBA" id="ARBA00022519"/>
    </source>
</evidence>
<evidence type="ECO:0000256" key="6">
    <source>
        <dbReference type="ARBA" id="ARBA00022989"/>
    </source>
</evidence>
<dbReference type="PANTHER" id="PTHR35893">
    <property type="entry name" value="INNER MEMBRANE PROTEIN-RELATED"/>
    <property type="match status" value="1"/>
</dbReference>
<evidence type="ECO:0000256" key="1">
    <source>
        <dbReference type="ARBA" id="ARBA00004377"/>
    </source>
</evidence>
<accession>C6CE58</accession>
<dbReference type="EMBL" id="CP001654">
    <property type="protein sequence ID" value="ACS87152.1"/>
    <property type="molecule type" value="Genomic_DNA"/>
</dbReference>
<evidence type="ECO:0000256" key="8">
    <source>
        <dbReference type="SAM" id="Coils"/>
    </source>
</evidence>
<dbReference type="GO" id="GO:0043022">
    <property type="term" value="F:ribosome binding"/>
    <property type="evidence" value="ECO:0007669"/>
    <property type="project" value="InterPro"/>
</dbReference>
<dbReference type="Pfam" id="PF05957">
    <property type="entry name" value="DUF883"/>
    <property type="match status" value="1"/>
</dbReference>
<evidence type="ECO:0000256" key="7">
    <source>
        <dbReference type="ARBA" id="ARBA00023136"/>
    </source>
</evidence>
<dbReference type="Pfam" id="PF19029">
    <property type="entry name" value="DUF883_C"/>
    <property type="match status" value="1"/>
</dbReference>
<comment type="similarity">
    <text evidence="2">Belongs to the ElaB/YgaM/YqjD family.</text>
</comment>
<evidence type="ECO:0008006" key="14">
    <source>
        <dbReference type="Google" id="ProtNLM"/>
    </source>
</evidence>
<dbReference type="RefSeq" id="WP_015855051.1">
    <property type="nucleotide sequence ID" value="NC_012880.1"/>
</dbReference>
<dbReference type="InterPro" id="IPR043605">
    <property type="entry name" value="DUF883_C"/>
</dbReference>
<proteinExistence type="inferred from homology"/>
<feature type="coiled-coil region" evidence="8">
    <location>
        <begin position="7"/>
        <end position="67"/>
    </location>
</feature>
<evidence type="ECO:0000313" key="12">
    <source>
        <dbReference type="EMBL" id="ACS87152.1"/>
    </source>
</evidence>
<feature type="domain" description="DUF883" evidence="10">
    <location>
        <begin position="8"/>
        <end position="59"/>
    </location>
</feature>
<gene>
    <name evidence="12" type="ordered locus">Dd703_3390</name>
</gene>
<name>C6CE58_MUSP7</name>
<evidence type="ECO:0000256" key="3">
    <source>
        <dbReference type="ARBA" id="ARBA00022475"/>
    </source>
</evidence>
<sequence>MAQESDSEQLRAELRSLADTLEEVLRSSSEKSKAEMEKLRDKAEAVLKESREKLDNTGEQIINQTREAAQSTETYIRTNPWTSVGFSAAVGIVLGLLLSRR</sequence>
<evidence type="ECO:0000256" key="9">
    <source>
        <dbReference type="SAM" id="Phobius"/>
    </source>
</evidence>
<keyword evidence="6 9" id="KW-1133">Transmembrane helix</keyword>
<keyword evidence="5 9" id="KW-0812">Transmembrane</keyword>
<reference evidence="12" key="1">
    <citation type="submission" date="2009-06" db="EMBL/GenBank/DDBJ databases">
        <title>Complete sequence of Dickeya dadantii Ech703.</title>
        <authorList>
            <consortium name="US DOE Joint Genome Institute"/>
            <person name="Lucas S."/>
            <person name="Copeland A."/>
            <person name="Lapidus A."/>
            <person name="Glavina del Rio T."/>
            <person name="Dalin E."/>
            <person name="Tice H."/>
            <person name="Bruce D."/>
            <person name="Goodwin L."/>
            <person name="Pitluck S."/>
            <person name="Chertkov O."/>
            <person name="Brettin T."/>
            <person name="Detter J.C."/>
            <person name="Han C."/>
            <person name="Larimer F."/>
            <person name="Land M."/>
            <person name="Hauser L."/>
            <person name="Kyrpides N."/>
            <person name="Mikhailova N."/>
            <person name="Balakrishnan V."/>
            <person name="Glasner J."/>
            <person name="Perna N.T."/>
        </authorList>
    </citation>
    <scope>NUCLEOTIDE SEQUENCE [LARGE SCALE GENOMIC DNA]</scope>
    <source>
        <strain evidence="12">Ech703</strain>
    </source>
</reference>
<evidence type="ECO:0000256" key="5">
    <source>
        <dbReference type="ARBA" id="ARBA00022692"/>
    </source>
</evidence>